<feature type="region of interest" description="Disordered" evidence="11">
    <location>
        <begin position="781"/>
        <end position="900"/>
    </location>
</feature>
<keyword evidence="9 15" id="KW-0675">Receptor</keyword>
<feature type="transmembrane region" description="Helical" evidence="12">
    <location>
        <begin position="504"/>
        <end position="525"/>
    </location>
</feature>
<feature type="compositionally biased region" description="Low complexity" evidence="11">
    <location>
        <begin position="282"/>
        <end position="323"/>
    </location>
</feature>
<dbReference type="SUPFAM" id="SSF52058">
    <property type="entry name" value="L domain-like"/>
    <property type="match status" value="1"/>
</dbReference>
<evidence type="ECO:0000256" key="7">
    <source>
        <dbReference type="ARBA" id="ARBA00023040"/>
    </source>
</evidence>
<keyword evidence="16" id="KW-1185">Reference proteome</keyword>
<dbReference type="GO" id="GO:0005886">
    <property type="term" value="C:plasma membrane"/>
    <property type="evidence" value="ECO:0007669"/>
    <property type="project" value="UniProtKB-SubCell"/>
</dbReference>
<dbReference type="InterPro" id="IPR003591">
    <property type="entry name" value="Leu-rich_rpt_typical-subtyp"/>
</dbReference>
<evidence type="ECO:0000256" key="1">
    <source>
        <dbReference type="ARBA" id="ARBA00004651"/>
    </source>
</evidence>
<dbReference type="OrthoDB" id="5981530at2759"/>
<feature type="region of interest" description="Disordered" evidence="11">
    <location>
        <begin position="265"/>
        <end position="351"/>
    </location>
</feature>
<evidence type="ECO:0000256" key="3">
    <source>
        <dbReference type="ARBA" id="ARBA00022614"/>
    </source>
</evidence>
<keyword evidence="13" id="KW-0732">Signal</keyword>
<dbReference type="EMBL" id="LSMT01000103">
    <property type="protein sequence ID" value="PFX27442.1"/>
    <property type="molecule type" value="Genomic_DNA"/>
</dbReference>
<reference evidence="16" key="1">
    <citation type="journal article" date="2017" name="bioRxiv">
        <title>Comparative analysis of the genomes of Stylophora pistillata and Acropora digitifera provides evidence for extensive differences between species of corals.</title>
        <authorList>
            <person name="Voolstra C.R."/>
            <person name="Li Y."/>
            <person name="Liew Y.J."/>
            <person name="Baumgarten S."/>
            <person name="Zoccola D."/>
            <person name="Flot J.-F."/>
            <person name="Tambutte S."/>
            <person name="Allemand D."/>
            <person name="Aranda M."/>
        </authorList>
    </citation>
    <scope>NUCLEOTIDE SEQUENCE [LARGE SCALE GENOMIC DNA]</scope>
</reference>
<dbReference type="GO" id="GO:0007189">
    <property type="term" value="P:adenylate cyclase-activating G protein-coupled receptor signaling pathway"/>
    <property type="evidence" value="ECO:0007669"/>
    <property type="project" value="TreeGrafter"/>
</dbReference>
<evidence type="ECO:0000256" key="2">
    <source>
        <dbReference type="ARBA" id="ARBA00022475"/>
    </source>
</evidence>
<feature type="transmembrane region" description="Helical" evidence="12">
    <location>
        <begin position="672"/>
        <end position="692"/>
    </location>
</feature>
<feature type="compositionally biased region" description="Polar residues" evidence="11">
    <location>
        <begin position="267"/>
        <end position="280"/>
    </location>
</feature>
<comment type="caution">
    <text evidence="15">The sequence shown here is derived from an EMBL/GenBank/DDBJ whole genome shotgun (WGS) entry which is preliminary data.</text>
</comment>
<feature type="transmembrane region" description="Helical" evidence="12">
    <location>
        <begin position="546"/>
        <end position="567"/>
    </location>
</feature>
<evidence type="ECO:0000256" key="10">
    <source>
        <dbReference type="ARBA" id="ARBA00023224"/>
    </source>
</evidence>
<name>A0A2B4SG06_STYPI</name>
<sequence>MLAVILTILALTEFGEGKRCPVECTCSMARMEVTCLKMTSFPSMDSFPANTSSLAIYHSSFLNITGGELNKLKNLSFIRLSNNVITKIQAGAFDGLKDLFELNLDHNKLETFPVFKNRSPLKRLYLNHNSIETLSRVSLKNLPELERLELDESSITEIPAFMFSNNKKLWKLSIQNSSLEKIDDNAFTGSNLQELFLQGTKITSLPATGLDQLKKLHLEGVEDFWSIPAGLKSITEVYLSQYNSFLCCAFHLGTYQRNVARQKGDQWGTSSSRHSTSAVYKTTATTNTGESSTLTPVTSESFRTTTYTPTQSSSQHHNSSTTPFNPWGRRKRRGWGWGTDPPTANDTNVSYTPGVTTSGSNDGDSYTLPGGFISGTAPHPSTIPHENTPDSSIPFVTEPPFLNVTCLPERDAYHPCEDIMGAKWLTVMSLMVGGVALVANLVVVVVMLSSDRRLNVHRFLMSNLAFADFCLGLYIFLLVCVSLNTSGDYYNHVRAWQLGAGCQIAGFLAVFSTELSVYTLTVITIERYFAIVYAMEVNTRLSLRKAVKVMIAGWLLALLLAILPIVGVNDYSTVAICLPFDSHTKGALAYVSIILVLNFGTFLIIAGLYGKMFLVVVGPGPVDGAPQRNDAKVAKRMALLVFTDFVCWTPIALLGLLAAFGSPLIGVEESKFLLVFFFPLNSLCNPFLYAFFTKAFKREFFALLSRFGFCHTRALHYKGTLSSLIYSRSRTKRSTIAEDDTRSKRISQVSATSGNEIKPGIGFLNGNCNVYQNGHPQGGSSECIPMKGVRNPGFGDVSPENPDNDDVFFNPRAGATKTPELSPKSPSCRLHAEMESPDGSNQSTPQISRAPSVGSFHAIEGQLTEKRTKKQSVSFRDLPKIDTQSSTETLPLHSRSSVVF</sequence>
<evidence type="ECO:0000256" key="6">
    <source>
        <dbReference type="ARBA" id="ARBA00022989"/>
    </source>
</evidence>
<keyword evidence="10" id="KW-0807">Transducer</keyword>
<dbReference type="Gene3D" id="3.80.10.10">
    <property type="entry name" value="Ribonuclease Inhibitor"/>
    <property type="match status" value="1"/>
</dbReference>
<dbReference type="Pfam" id="PF13855">
    <property type="entry name" value="LRR_8"/>
    <property type="match status" value="2"/>
</dbReference>
<feature type="compositionally biased region" description="Polar residues" evidence="11">
    <location>
        <begin position="838"/>
        <end position="849"/>
    </location>
</feature>
<dbReference type="Pfam" id="PF00001">
    <property type="entry name" value="7tm_1"/>
    <property type="match status" value="1"/>
</dbReference>
<keyword evidence="4 12" id="KW-0812">Transmembrane</keyword>
<dbReference type="Proteomes" id="UP000225706">
    <property type="component" value="Unassembled WGS sequence"/>
</dbReference>
<dbReference type="PANTHER" id="PTHR24372:SF74">
    <property type="entry name" value="LP13728P"/>
    <property type="match status" value="1"/>
</dbReference>
<dbReference type="PROSITE" id="PS50262">
    <property type="entry name" value="G_PROTEIN_RECEP_F1_2"/>
    <property type="match status" value="1"/>
</dbReference>
<feature type="domain" description="G-protein coupled receptors family 1 profile" evidence="14">
    <location>
        <begin position="439"/>
        <end position="689"/>
    </location>
</feature>
<dbReference type="GO" id="GO:0008528">
    <property type="term" value="F:G protein-coupled peptide receptor activity"/>
    <property type="evidence" value="ECO:0007669"/>
    <property type="project" value="TreeGrafter"/>
</dbReference>
<dbReference type="STRING" id="50429.A0A2B4SG06"/>
<dbReference type="GO" id="GO:0016500">
    <property type="term" value="F:protein-hormone receptor activity"/>
    <property type="evidence" value="ECO:0007669"/>
    <property type="project" value="InterPro"/>
</dbReference>
<dbReference type="SUPFAM" id="SSF81321">
    <property type="entry name" value="Family A G protein-coupled receptor-like"/>
    <property type="match status" value="1"/>
</dbReference>
<evidence type="ECO:0000256" key="9">
    <source>
        <dbReference type="ARBA" id="ARBA00023170"/>
    </source>
</evidence>
<dbReference type="InterPro" id="IPR000276">
    <property type="entry name" value="GPCR_Rhodpsn"/>
</dbReference>
<feature type="transmembrane region" description="Helical" evidence="12">
    <location>
        <begin position="587"/>
        <end position="609"/>
    </location>
</feature>
<feature type="compositionally biased region" description="Polar residues" evidence="11">
    <location>
        <begin position="342"/>
        <end position="351"/>
    </location>
</feature>
<evidence type="ECO:0000256" key="13">
    <source>
        <dbReference type="SAM" id="SignalP"/>
    </source>
</evidence>
<dbReference type="InterPro" id="IPR002131">
    <property type="entry name" value="Gphrmn_rcpt_fam"/>
</dbReference>
<keyword evidence="5" id="KW-0677">Repeat</keyword>
<gene>
    <name evidence="15" type="ORF">AWC38_SpisGene7858</name>
</gene>
<keyword evidence="8 12" id="KW-0472">Membrane</keyword>
<feature type="transmembrane region" description="Helical" evidence="12">
    <location>
        <begin position="637"/>
        <end position="660"/>
    </location>
</feature>
<dbReference type="AlphaFoldDB" id="A0A2B4SG06"/>
<protein>
    <submittedName>
        <fullName evidence="15">Putative glycoprotein hormone G-protein coupled receptor</fullName>
    </submittedName>
</protein>
<evidence type="ECO:0000256" key="8">
    <source>
        <dbReference type="ARBA" id="ARBA00023136"/>
    </source>
</evidence>
<feature type="signal peptide" evidence="13">
    <location>
        <begin position="1"/>
        <end position="17"/>
    </location>
</feature>
<organism evidence="15 16">
    <name type="scientific">Stylophora pistillata</name>
    <name type="common">Smooth cauliflower coral</name>
    <dbReference type="NCBI Taxonomy" id="50429"/>
    <lineage>
        <taxon>Eukaryota</taxon>
        <taxon>Metazoa</taxon>
        <taxon>Cnidaria</taxon>
        <taxon>Anthozoa</taxon>
        <taxon>Hexacorallia</taxon>
        <taxon>Scleractinia</taxon>
        <taxon>Astrocoeniina</taxon>
        <taxon>Pocilloporidae</taxon>
        <taxon>Stylophora</taxon>
    </lineage>
</organism>
<evidence type="ECO:0000256" key="5">
    <source>
        <dbReference type="ARBA" id="ARBA00022737"/>
    </source>
</evidence>
<keyword evidence="6 12" id="KW-1133">Transmembrane helix</keyword>
<dbReference type="Gene3D" id="1.20.1070.10">
    <property type="entry name" value="Rhodopsin 7-helix transmembrane proteins"/>
    <property type="match status" value="1"/>
</dbReference>
<accession>A0A2B4SG06</accession>
<feature type="compositionally biased region" description="Polar residues" evidence="11">
    <location>
        <begin position="882"/>
        <end position="900"/>
    </location>
</feature>
<feature type="transmembrane region" description="Helical" evidence="12">
    <location>
        <begin position="460"/>
        <end position="484"/>
    </location>
</feature>
<evidence type="ECO:0000256" key="11">
    <source>
        <dbReference type="SAM" id="MobiDB-lite"/>
    </source>
</evidence>
<dbReference type="InterPro" id="IPR032675">
    <property type="entry name" value="LRR_dom_sf"/>
</dbReference>
<dbReference type="GO" id="GO:0009755">
    <property type="term" value="P:hormone-mediated signaling pathway"/>
    <property type="evidence" value="ECO:0007669"/>
    <property type="project" value="TreeGrafter"/>
</dbReference>
<dbReference type="PRINTS" id="PR00373">
    <property type="entry name" value="GLYCHORMONER"/>
</dbReference>
<dbReference type="SMART" id="SM00369">
    <property type="entry name" value="LRR_TYP"/>
    <property type="match status" value="5"/>
</dbReference>
<evidence type="ECO:0000313" key="15">
    <source>
        <dbReference type="EMBL" id="PFX27442.1"/>
    </source>
</evidence>
<feature type="chain" id="PRO_5012631833" evidence="13">
    <location>
        <begin position="18"/>
        <end position="900"/>
    </location>
</feature>
<feature type="transmembrane region" description="Helical" evidence="12">
    <location>
        <begin position="424"/>
        <end position="448"/>
    </location>
</feature>
<dbReference type="PRINTS" id="PR00237">
    <property type="entry name" value="GPCRRHODOPSN"/>
</dbReference>
<dbReference type="PROSITE" id="PS00237">
    <property type="entry name" value="G_PROTEIN_RECEP_F1_1"/>
    <property type="match status" value="1"/>
</dbReference>
<dbReference type="InterPro" id="IPR001611">
    <property type="entry name" value="Leu-rich_rpt"/>
</dbReference>
<dbReference type="InterPro" id="IPR017452">
    <property type="entry name" value="GPCR_Rhodpsn_7TM"/>
</dbReference>
<evidence type="ECO:0000259" key="14">
    <source>
        <dbReference type="PROSITE" id="PS50262"/>
    </source>
</evidence>
<keyword evidence="2" id="KW-1003">Cell membrane</keyword>
<proteinExistence type="predicted"/>
<evidence type="ECO:0000256" key="4">
    <source>
        <dbReference type="ARBA" id="ARBA00022692"/>
    </source>
</evidence>
<evidence type="ECO:0000256" key="12">
    <source>
        <dbReference type="SAM" id="Phobius"/>
    </source>
</evidence>
<keyword evidence="7" id="KW-0297">G-protein coupled receptor</keyword>
<comment type="subcellular location">
    <subcellularLocation>
        <location evidence="1">Cell membrane</location>
        <topology evidence="1">Multi-pass membrane protein</topology>
    </subcellularLocation>
</comment>
<evidence type="ECO:0000313" key="16">
    <source>
        <dbReference type="Proteomes" id="UP000225706"/>
    </source>
</evidence>
<dbReference type="PANTHER" id="PTHR24372">
    <property type="entry name" value="GLYCOPROTEIN HORMONE RECEPTOR"/>
    <property type="match status" value="1"/>
</dbReference>
<keyword evidence="3" id="KW-0433">Leucine-rich repeat</keyword>